<dbReference type="RefSeq" id="XP_065666933.1">
    <property type="nucleotide sequence ID" value="XM_065810861.1"/>
</dbReference>
<evidence type="ECO:0000313" key="1">
    <source>
        <dbReference type="Proteomes" id="UP001652625"/>
    </source>
</evidence>
<keyword evidence="1" id="KW-1185">Reference proteome</keyword>
<dbReference type="Pfam" id="PF15162">
    <property type="entry name" value="SCRE"/>
    <property type="match status" value="1"/>
</dbReference>
<gene>
    <name evidence="2" type="primary">LOC101237604</name>
</gene>
<dbReference type="InterPro" id="IPR027857">
    <property type="entry name" value="SCRE"/>
</dbReference>
<evidence type="ECO:0000313" key="2">
    <source>
        <dbReference type="RefSeq" id="XP_065666933.1"/>
    </source>
</evidence>
<dbReference type="GeneID" id="101237604"/>
<accession>A0ABM4CYA7</accession>
<dbReference type="Proteomes" id="UP001652625">
    <property type="component" value="Chromosome 11"/>
</dbReference>
<proteinExistence type="predicted"/>
<sequence>MTTPVIINKSLEKSVIDIMLRKLFKVREELYPSLKNSFDVSVIERVQKFMRLHRNAYIFLISDVGFQNILLEIQKMFLNEDVTFLPCTGVVQCFNMINEIILSKEPINDKMADAKKLSEGIFSENIICDIIENNVRISQHDAMVAQDGCQTVANLSRASIEQLMEFSLSVETANKVRNFFLAKH</sequence>
<protein>
    <submittedName>
        <fullName evidence="2">Uncharacterized protein LOC101237604 isoform X4</fullName>
    </submittedName>
</protein>
<organism evidence="1 2">
    <name type="scientific">Hydra vulgaris</name>
    <name type="common">Hydra</name>
    <name type="synonym">Hydra attenuata</name>
    <dbReference type="NCBI Taxonomy" id="6087"/>
    <lineage>
        <taxon>Eukaryota</taxon>
        <taxon>Metazoa</taxon>
        <taxon>Cnidaria</taxon>
        <taxon>Hydrozoa</taxon>
        <taxon>Hydroidolina</taxon>
        <taxon>Anthoathecata</taxon>
        <taxon>Aplanulata</taxon>
        <taxon>Hydridae</taxon>
        <taxon>Hydra</taxon>
    </lineage>
</organism>
<reference evidence="2" key="1">
    <citation type="submission" date="2025-08" db="UniProtKB">
        <authorList>
            <consortium name="RefSeq"/>
        </authorList>
    </citation>
    <scope>IDENTIFICATION</scope>
</reference>
<name>A0ABM4CYA7_HYDVU</name>